<dbReference type="Proteomes" id="UP000298652">
    <property type="component" value="Chromosome 3"/>
</dbReference>
<protein>
    <submittedName>
        <fullName evidence="1">Uncharacterized protein</fullName>
    </submittedName>
</protein>
<proteinExistence type="predicted"/>
<gene>
    <name evidence="1" type="ORF">SEVIR_3G112900v2</name>
</gene>
<organism evidence="1 2">
    <name type="scientific">Setaria viridis</name>
    <name type="common">Green bristlegrass</name>
    <name type="synonym">Setaria italica subsp. viridis</name>
    <dbReference type="NCBI Taxonomy" id="4556"/>
    <lineage>
        <taxon>Eukaryota</taxon>
        <taxon>Viridiplantae</taxon>
        <taxon>Streptophyta</taxon>
        <taxon>Embryophyta</taxon>
        <taxon>Tracheophyta</taxon>
        <taxon>Spermatophyta</taxon>
        <taxon>Magnoliopsida</taxon>
        <taxon>Liliopsida</taxon>
        <taxon>Poales</taxon>
        <taxon>Poaceae</taxon>
        <taxon>PACMAD clade</taxon>
        <taxon>Panicoideae</taxon>
        <taxon>Panicodae</taxon>
        <taxon>Paniceae</taxon>
        <taxon>Cenchrinae</taxon>
        <taxon>Setaria</taxon>
    </lineage>
</organism>
<reference evidence="1" key="1">
    <citation type="submission" date="2019-03" db="EMBL/GenBank/DDBJ databases">
        <title>WGS assembly of Setaria viridis.</title>
        <authorList>
            <person name="Huang P."/>
            <person name="Jenkins J."/>
            <person name="Grimwood J."/>
            <person name="Barry K."/>
            <person name="Healey A."/>
            <person name="Mamidi S."/>
            <person name="Sreedasyam A."/>
            <person name="Shu S."/>
            <person name="Feldman M."/>
            <person name="Wu J."/>
            <person name="Yu Y."/>
            <person name="Chen C."/>
            <person name="Johnson J."/>
            <person name="Rokhsar D."/>
            <person name="Baxter I."/>
            <person name="Schmutz J."/>
            <person name="Brutnell T."/>
            <person name="Kellogg E."/>
        </authorList>
    </citation>
    <scope>NUCLEOTIDE SEQUENCE [LARGE SCALE GENOMIC DNA]</scope>
</reference>
<keyword evidence="2" id="KW-1185">Reference proteome</keyword>
<dbReference type="EMBL" id="CM016554">
    <property type="protein sequence ID" value="TKW25340.1"/>
    <property type="molecule type" value="Genomic_DNA"/>
</dbReference>
<sequence length="54" mass="6402">MRHISRDQIDKAKRGKSVIVRIQKNAARRRKPPQISSHFYPLQIYNLQGRARFA</sequence>
<accession>A0A4U6V7X0</accession>
<name>A0A4U6V7X0_SETVI</name>
<dbReference type="AlphaFoldDB" id="A0A4U6V7X0"/>
<evidence type="ECO:0000313" key="2">
    <source>
        <dbReference type="Proteomes" id="UP000298652"/>
    </source>
</evidence>
<evidence type="ECO:0000313" key="1">
    <source>
        <dbReference type="EMBL" id="TKW25340.1"/>
    </source>
</evidence>
<dbReference type="Gramene" id="TKW25340">
    <property type="protein sequence ID" value="TKW25340"/>
    <property type="gene ID" value="SEVIR_3G112900v2"/>
</dbReference>